<gene>
    <name evidence="7" type="ORF">D9V34_05505</name>
</gene>
<keyword evidence="2" id="KW-0813">Transport</keyword>
<dbReference type="InterPro" id="IPR003593">
    <property type="entry name" value="AAA+_ATPase"/>
</dbReference>
<dbReference type="SUPFAM" id="SSF52540">
    <property type="entry name" value="P-loop containing nucleoside triphosphate hydrolases"/>
    <property type="match status" value="1"/>
</dbReference>
<feature type="region of interest" description="Disordered" evidence="5">
    <location>
        <begin position="72"/>
        <end position="91"/>
    </location>
</feature>
<evidence type="ECO:0000256" key="1">
    <source>
        <dbReference type="ARBA" id="ARBA00005417"/>
    </source>
</evidence>
<evidence type="ECO:0000313" key="7">
    <source>
        <dbReference type="EMBL" id="RLP83467.1"/>
    </source>
</evidence>
<dbReference type="PROSITE" id="PS50893">
    <property type="entry name" value="ABC_TRANSPORTER_2"/>
    <property type="match status" value="1"/>
</dbReference>
<protein>
    <submittedName>
        <fullName evidence="7">ABC transporter ATP-binding protein</fullName>
    </submittedName>
</protein>
<evidence type="ECO:0000256" key="3">
    <source>
        <dbReference type="ARBA" id="ARBA00022741"/>
    </source>
</evidence>
<sequence>MRDARTPDADVCRRIRGVPPGIAGALCLTAGLLCAGDHAGLVHPKGCPRLGYHHAGCRRARLSDPRRYRLAQRRGPLQRPARRRQRGCADLCPGRSPGGRQHLRRRGAVALLRQKRRRSALVFTLNSVPRQRPGTPAVPVIAVSAVGKCVRGNTLYRDVSFDILEGSFTVITGSHCTGKSMLLRMLCGFTTPDSGSVRIDPAYLPYGRTFPERFGITIDRPRFIPGRTGLENLRTLAAIAGVVSEEHLVATMRRVGLEPDNPHRVRGYSPAMVQQLALAQALMEDPRVLILDEPFSDLDPDNRERVIRILRDLHAAGTTIVVATQSLTDVQELATQHLMIRDETVETY</sequence>
<comment type="similarity">
    <text evidence="1">Belongs to the ABC transporter superfamily.</text>
</comment>
<dbReference type="GO" id="GO:0016887">
    <property type="term" value="F:ATP hydrolysis activity"/>
    <property type="evidence" value="ECO:0007669"/>
    <property type="project" value="InterPro"/>
</dbReference>
<dbReference type="OrthoDB" id="5118483at2"/>
<keyword evidence="8" id="KW-1185">Reference proteome</keyword>
<dbReference type="InterPro" id="IPR003439">
    <property type="entry name" value="ABC_transporter-like_ATP-bd"/>
</dbReference>
<accession>A0A3L7ASP2</accession>
<name>A0A3L7ASP2_9MICO</name>
<dbReference type="AlphaFoldDB" id="A0A3L7ASP2"/>
<organism evidence="7 8">
    <name type="scientific">Mycetocola lacteus</name>
    <dbReference type="NCBI Taxonomy" id="76637"/>
    <lineage>
        <taxon>Bacteria</taxon>
        <taxon>Bacillati</taxon>
        <taxon>Actinomycetota</taxon>
        <taxon>Actinomycetes</taxon>
        <taxon>Micrococcales</taxon>
        <taxon>Microbacteriaceae</taxon>
        <taxon>Mycetocola</taxon>
    </lineage>
</organism>
<evidence type="ECO:0000259" key="6">
    <source>
        <dbReference type="PROSITE" id="PS50893"/>
    </source>
</evidence>
<dbReference type="Proteomes" id="UP000269438">
    <property type="component" value="Unassembled WGS sequence"/>
</dbReference>
<feature type="domain" description="ABC transporter" evidence="6">
    <location>
        <begin position="141"/>
        <end position="348"/>
    </location>
</feature>
<keyword evidence="4 7" id="KW-0067">ATP-binding</keyword>
<dbReference type="EMBL" id="RCUY01000004">
    <property type="protein sequence ID" value="RLP83467.1"/>
    <property type="molecule type" value="Genomic_DNA"/>
</dbReference>
<evidence type="ECO:0000313" key="8">
    <source>
        <dbReference type="Proteomes" id="UP000269438"/>
    </source>
</evidence>
<dbReference type="GO" id="GO:0005524">
    <property type="term" value="F:ATP binding"/>
    <property type="evidence" value="ECO:0007669"/>
    <property type="project" value="UniProtKB-KW"/>
</dbReference>
<dbReference type="Gene3D" id="3.40.50.300">
    <property type="entry name" value="P-loop containing nucleotide triphosphate hydrolases"/>
    <property type="match status" value="1"/>
</dbReference>
<evidence type="ECO:0000256" key="4">
    <source>
        <dbReference type="ARBA" id="ARBA00022840"/>
    </source>
</evidence>
<evidence type="ECO:0000256" key="5">
    <source>
        <dbReference type="SAM" id="MobiDB-lite"/>
    </source>
</evidence>
<reference evidence="7 8" key="1">
    <citation type="submission" date="2018-10" db="EMBL/GenBank/DDBJ databases">
        <authorList>
            <person name="Li J."/>
        </authorList>
    </citation>
    <scope>NUCLEOTIDE SEQUENCE [LARGE SCALE GENOMIC DNA]</scope>
    <source>
        <strain evidence="7 8">JCM 11654</strain>
    </source>
</reference>
<evidence type="ECO:0000256" key="2">
    <source>
        <dbReference type="ARBA" id="ARBA00022448"/>
    </source>
</evidence>
<dbReference type="CDD" id="cd03230">
    <property type="entry name" value="ABC_DR_subfamily_A"/>
    <property type="match status" value="1"/>
</dbReference>
<comment type="caution">
    <text evidence="7">The sequence shown here is derived from an EMBL/GenBank/DDBJ whole genome shotgun (WGS) entry which is preliminary data.</text>
</comment>
<proteinExistence type="inferred from homology"/>
<dbReference type="Pfam" id="PF00005">
    <property type="entry name" value="ABC_tran"/>
    <property type="match status" value="1"/>
</dbReference>
<keyword evidence="3" id="KW-0547">Nucleotide-binding</keyword>
<dbReference type="SMART" id="SM00382">
    <property type="entry name" value="AAA"/>
    <property type="match status" value="1"/>
</dbReference>
<dbReference type="InterPro" id="IPR027417">
    <property type="entry name" value="P-loop_NTPase"/>
</dbReference>
<dbReference type="PANTHER" id="PTHR43335">
    <property type="entry name" value="ABC TRANSPORTER, ATP-BINDING PROTEIN"/>
    <property type="match status" value="1"/>
</dbReference>